<gene>
    <name evidence="1" type="ORF">XD82_1314</name>
    <name evidence="2" type="ORF">XE10_1657</name>
</gene>
<dbReference type="PATRIC" id="fig|2198.3.peg.1640"/>
<evidence type="ECO:0000313" key="1">
    <source>
        <dbReference type="EMBL" id="KUK61086.1"/>
    </source>
</evidence>
<name>A0A101IR69_9EURY</name>
<accession>A0A101IR69</accession>
<comment type="caution">
    <text evidence="2">The sequence shown here is derived from an EMBL/GenBank/DDBJ whole genome shotgun (WGS) entry which is preliminary data.</text>
</comment>
<evidence type="ECO:0000313" key="4">
    <source>
        <dbReference type="Proteomes" id="UP000054598"/>
    </source>
</evidence>
<protein>
    <submittedName>
        <fullName evidence="2">Uncharacterized protein</fullName>
    </submittedName>
</protein>
<reference evidence="2" key="1">
    <citation type="journal article" date="2015" name="MBio">
        <title>Genome-resolved metagenomic analysis reveals roles for candidate phyla and other microbial community members in biogeochemical transformations in oil reservoirs.</title>
        <authorList>
            <person name="Hu P."/>
            <person name="Tom L."/>
            <person name="Singh A."/>
            <person name="Thomas B.C."/>
            <person name="Baker B.J."/>
            <person name="Piceno Y.M."/>
            <person name="Andersen G.L."/>
            <person name="Banfield J.F."/>
        </authorList>
    </citation>
    <scope>NUCLEOTIDE SEQUENCE [LARGE SCALE GENOMIC DNA]</scope>
    <source>
        <strain evidence="1">62_101</strain>
        <strain evidence="2">63_41</strain>
    </source>
</reference>
<sequence>MPHFDLFFKTEALRQRLEPHLRLIPPFFEFTVRTGTPEVRYFDQKDPMWKGFPFPVPEKTVYVFDDAIPARALGGGMDKRASVRVTSQDRDDEAIVLRIWHEILHAIGQPADDMASRAAEWQSMSERLMWAAWQSLCWPIDVPFWHRKFYEWLTERVASGAGGR</sequence>
<proteinExistence type="predicted"/>
<evidence type="ECO:0000313" key="3">
    <source>
        <dbReference type="Proteomes" id="UP000054323"/>
    </source>
</evidence>
<reference evidence="3 4" key="2">
    <citation type="journal article" date="2015" name="MBio">
        <title>Genome-Resolved Metagenomic Analysis Reveals Roles for Candidate Phyla and Other Microbial Community Members in Biogeochemical Transformations in Oil Reservoirs.</title>
        <authorList>
            <person name="Hu P."/>
            <person name="Tom L."/>
            <person name="Singh A."/>
            <person name="Thomas B.C."/>
            <person name="Baker B.J."/>
            <person name="Piceno Y.M."/>
            <person name="Andersen G.L."/>
            <person name="Banfield J.F."/>
        </authorList>
    </citation>
    <scope>NUCLEOTIDE SEQUENCE [LARGE SCALE GENOMIC DNA]</scope>
</reference>
<organism evidence="2 4">
    <name type="scientific">Methanoculleus marisnigri</name>
    <dbReference type="NCBI Taxonomy" id="2198"/>
    <lineage>
        <taxon>Archaea</taxon>
        <taxon>Methanobacteriati</taxon>
        <taxon>Methanobacteriota</taxon>
        <taxon>Stenosarchaea group</taxon>
        <taxon>Methanomicrobia</taxon>
        <taxon>Methanomicrobiales</taxon>
        <taxon>Methanomicrobiaceae</taxon>
        <taxon>Methanoculleus</taxon>
    </lineage>
</organism>
<dbReference type="AlphaFoldDB" id="A0A101IR69"/>
<dbReference type="Proteomes" id="UP000054598">
    <property type="component" value="Unassembled WGS sequence"/>
</dbReference>
<dbReference type="EMBL" id="LGHE01000220">
    <property type="protein sequence ID" value="KUK99869.1"/>
    <property type="molecule type" value="Genomic_DNA"/>
</dbReference>
<evidence type="ECO:0000313" key="2">
    <source>
        <dbReference type="EMBL" id="KUK99869.1"/>
    </source>
</evidence>
<dbReference type="EMBL" id="LGGD01000169">
    <property type="protein sequence ID" value="KUK61086.1"/>
    <property type="molecule type" value="Genomic_DNA"/>
</dbReference>
<dbReference type="Proteomes" id="UP000054323">
    <property type="component" value="Unassembled WGS sequence"/>
</dbReference>